<keyword evidence="4" id="KW-1185">Reference proteome</keyword>
<dbReference type="RefSeq" id="WP_121587049.1">
    <property type="nucleotide sequence ID" value="NZ_RCHT01000015.1"/>
</dbReference>
<feature type="domain" description="Sporulation protein YpeB PepSY1 and PepSY2" evidence="1">
    <location>
        <begin position="190"/>
        <end position="374"/>
    </location>
</feature>
<dbReference type="EMBL" id="RCHT01000015">
    <property type="protein sequence ID" value="RLL10263.1"/>
    <property type="molecule type" value="Genomic_DNA"/>
</dbReference>
<sequence length="455" mass="49270">MNVALSKRALIRIISFLAAVLLVAAGIAVQQHAAARDYRLQLENTYARALGELSSYLANISADLEKGQYVGTPTQLSQMSARIWRESGGAKSALSSLPVSDLHMDNTYKFLSQVGDYAMALSKKVAAGAQLSEEDRQNAEALREYAAKLNDYVGGVERQVRDGRIDVTALRTARHNGGDDTEGTRPAGVSAGFEDVEQTMTGYPTLIYDGPFSDHLLTRRPRLTYGRPTVTPDAAQQAAASAARLNPGDLARADDENSNMPSYTFKAENLSIGVTKAGGLVTYLINGREIGEERLRNDAIFRFAEDYLVSLGYEDMRATYYEKADGVCTINYAATSGNVILYTDLIKVGVALDDGSIVFYDARGYINNHRDRTLGEPAITAEEALQSVSPSLTVLSERLALIPTSGQNEVLTYEFQAKAGEGEGAQKVLVYVNASTGAEEQILLLLETSEGTMTK</sequence>
<dbReference type="NCBIfam" id="TIGR02889">
    <property type="entry name" value="spore_YpeB"/>
    <property type="match status" value="1"/>
</dbReference>
<protein>
    <submittedName>
        <fullName evidence="3">Germination protein YpeB</fullName>
    </submittedName>
</protein>
<comment type="caution">
    <text evidence="3">The sequence shown here is derived from an EMBL/GenBank/DDBJ whole genome shotgun (WGS) entry which is preliminary data.</text>
</comment>
<evidence type="ECO:0000259" key="2">
    <source>
        <dbReference type="Pfam" id="PF20769"/>
    </source>
</evidence>
<evidence type="ECO:0000313" key="4">
    <source>
        <dbReference type="Proteomes" id="UP000276301"/>
    </source>
</evidence>
<dbReference type="InterPro" id="IPR048402">
    <property type="entry name" value="YpeB_N"/>
</dbReference>
<gene>
    <name evidence="3" type="primary">ypeB</name>
    <name evidence="3" type="ORF">D4A47_09155</name>
</gene>
<organism evidence="3 4">
    <name type="scientific">Anaerotruncus massiliensis</name>
    <name type="common">ex Liu et al. 2021</name>
    <dbReference type="NCBI Taxonomy" id="2321404"/>
    <lineage>
        <taxon>Bacteria</taxon>
        <taxon>Bacillati</taxon>
        <taxon>Bacillota</taxon>
        <taxon>Clostridia</taxon>
        <taxon>Eubacteriales</taxon>
        <taxon>Oscillospiraceae</taxon>
        <taxon>Anaerotruncus</taxon>
    </lineage>
</organism>
<evidence type="ECO:0000313" key="3">
    <source>
        <dbReference type="EMBL" id="RLL10263.1"/>
    </source>
</evidence>
<dbReference type="Proteomes" id="UP000276301">
    <property type="component" value="Unassembled WGS sequence"/>
</dbReference>
<proteinExistence type="predicted"/>
<feature type="domain" description="Sporulation protein YpeB N-terminal" evidence="2">
    <location>
        <begin position="35"/>
        <end position="167"/>
    </location>
</feature>
<dbReference type="InterPro" id="IPR014239">
    <property type="entry name" value="YpeB_PepSY1-2"/>
</dbReference>
<name>A0A498CN96_9FIRM</name>
<evidence type="ECO:0000259" key="1">
    <source>
        <dbReference type="Pfam" id="PF14620"/>
    </source>
</evidence>
<dbReference type="Pfam" id="PF20769">
    <property type="entry name" value="YPEB_N"/>
    <property type="match status" value="1"/>
</dbReference>
<dbReference type="AlphaFoldDB" id="A0A498CN96"/>
<dbReference type="Pfam" id="PF14620">
    <property type="entry name" value="YPEB_PepSY1-2"/>
    <property type="match status" value="1"/>
</dbReference>
<reference evidence="3 4" key="1">
    <citation type="submission" date="2018-10" db="EMBL/GenBank/DDBJ databases">
        <title>Anaerotruncus faecis sp. nov., isolated from human feces.</title>
        <authorList>
            <person name="Wang Y.-J."/>
        </authorList>
    </citation>
    <scope>NUCLEOTIDE SEQUENCE [LARGE SCALE GENOMIC DNA]</scope>
    <source>
        <strain evidence="3 4">22A2-44</strain>
    </source>
</reference>
<accession>A0A498CN96</accession>
<dbReference type="GO" id="GO:0009847">
    <property type="term" value="P:spore germination"/>
    <property type="evidence" value="ECO:0007669"/>
    <property type="project" value="InterPro"/>
</dbReference>